<dbReference type="InterPro" id="IPR037176">
    <property type="entry name" value="Osmotin/thaumatin-like_sf"/>
</dbReference>
<comment type="caution">
    <text evidence="1">The sequence shown here is derived from an EMBL/GenBank/DDBJ whole genome shotgun (WGS) entry which is preliminary data.</text>
</comment>
<evidence type="ECO:0000313" key="1">
    <source>
        <dbReference type="EMBL" id="CAE6509128.1"/>
    </source>
</evidence>
<evidence type="ECO:0000313" key="2">
    <source>
        <dbReference type="Proteomes" id="UP000663850"/>
    </source>
</evidence>
<protein>
    <recommendedName>
        <fullName evidence="3">Osmotin thaumatin-like protein</fullName>
    </recommendedName>
</protein>
<gene>
    <name evidence="1" type="ORF">RDB_LOCUS104534</name>
</gene>
<name>A0A8H3HHA6_9AGAM</name>
<dbReference type="PROSITE" id="PS51367">
    <property type="entry name" value="THAUMATIN_2"/>
    <property type="match status" value="1"/>
</dbReference>
<evidence type="ECO:0008006" key="3">
    <source>
        <dbReference type="Google" id="ProtNLM"/>
    </source>
</evidence>
<reference evidence="1" key="1">
    <citation type="submission" date="2021-01" db="EMBL/GenBank/DDBJ databases">
        <authorList>
            <person name="Kaushik A."/>
        </authorList>
    </citation>
    <scope>NUCLEOTIDE SEQUENCE</scope>
    <source>
        <strain evidence="1">Type strain: AG8-Rh-89/</strain>
    </source>
</reference>
<dbReference type="EMBL" id="CAJMWZ010005658">
    <property type="protein sequence ID" value="CAE6509128.1"/>
    <property type="molecule type" value="Genomic_DNA"/>
</dbReference>
<accession>A0A8H3HHA6</accession>
<dbReference type="SUPFAM" id="SSF49870">
    <property type="entry name" value="Osmotin, thaumatin-like protein"/>
    <property type="match status" value="1"/>
</dbReference>
<dbReference type="AlphaFoldDB" id="A0A8H3HHA6"/>
<dbReference type="InterPro" id="IPR001938">
    <property type="entry name" value="Thaumatin"/>
</dbReference>
<organism evidence="1 2">
    <name type="scientific">Rhizoctonia solani</name>
    <dbReference type="NCBI Taxonomy" id="456999"/>
    <lineage>
        <taxon>Eukaryota</taxon>
        <taxon>Fungi</taxon>
        <taxon>Dikarya</taxon>
        <taxon>Basidiomycota</taxon>
        <taxon>Agaricomycotina</taxon>
        <taxon>Agaricomycetes</taxon>
        <taxon>Cantharellales</taxon>
        <taxon>Ceratobasidiaceae</taxon>
        <taxon>Rhizoctonia</taxon>
    </lineage>
</organism>
<sequence>MPGVVQPRRVPMLAGAVRPHATLKQLPSSFQIVRQSLQQLAYYSNMRFSIAATISALAFLAGVQASHTITLRNNCGWGVGLRVDNYSGSPYTGAARVDVPAGSSKSVVVPDGWDGRICDVTGSGACANNCYGACSMAEFNMNSGGLNWYDISNILSYTVPQRISSSCDSVTCTSAGCPCNQAYRPGDTSGTCGGTGPVDQAVRACGGNDFTITYCP</sequence>
<dbReference type="SMART" id="SM00205">
    <property type="entry name" value="THN"/>
    <property type="match status" value="1"/>
</dbReference>
<dbReference type="Gene3D" id="2.60.110.10">
    <property type="entry name" value="Thaumatin"/>
    <property type="match status" value="1"/>
</dbReference>
<dbReference type="Proteomes" id="UP000663850">
    <property type="component" value="Unassembled WGS sequence"/>
</dbReference>
<proteinExistence type="predicted"/>